<evidence type="ECO:0008006" key="5">
    <source>
        <dbReference type="Google" id="ProtNLM"/>
    </source>
</evidence>
<proteinExistence type="predicted"/>
<accession>A0ABX0PDL6</accession>
<keyword evidence="4" id="KW-1185">Reference proteome</keyword>
<keyword evidence="2" id="KW-0732">Signal</keyword>
<reference evidence="3 4" key="1">
    <citation type="submission" date="2020-03" db="EMBL/GenBank/DDBJ databases">
        <title>Genome sequence of strain Massilia sp. TW-1.</title>
        <authorList>
            <person name="Chaudhary D.K."/>
        </authorList>
    </citation>
    <scope>NUCLEOTIDE SEQUENCE [LARGE SCALE GENOMIC DNA]</scope>
    <source>
        <strain evidence="3 4">TW-1</strain>
    </source>
</reference>
<feature type="compositionally biased region" description="Basic and acidic residues" evidence="1">
    <location>
        <begin position="135"/>
        <end position="150"/>
    </location>
</feature>
<comment type="caution">
    <text evidence="3">The sequence shown here is derived from an EMBL/GenBank/DDBJ whole genome shotgun (WGS) entry which is preliminary data.</text>
</comment>
<evidence type="ECO:0000313" key="3">
    <source>
        <dbReference type="EMBL" id="NIA54917.1"/>
    </source>
</evidence>
<evidence type="ECO:0000256" key="1">
    <source>
        <dbReference type="SAM" id="MobiDB-lite"/>
    </source>
</evidence>
<feature type="chain" id="PRO_5047150499" description="Secreted protein" evidence="2">
    <location>
        <begin position="28"/>
        <end position="261"/>
    </location>
</feature>
<evidence type="ECO:0000256" key="2">
    <source>
        <dbReference type="SAM" id="SignalP"/>
    </source>
</evidence>
<feature type="compositionally biased region" description="Basic and acidic residues" evidence="1">
    <location>
        <begin position="88"/>
        <end position="102"/>
    </location>
</feature>
<gene>
    <name evidence="3" type="ORF">HAV22_14865</name>
</gene>
<protein>
    <recommendedName>
        <fullName evidence="5">Secreted protein</fullName>
    </recommendedName>
</protein>
<dbReference type="Proteomes" id="UP000716322">
    <property type="component" value="Unassembled WGS sequence"/>
</dbReference>
<evidence type="ECO:0000313" key="4">
    <source>
        <dbReference type="Proteomes" id="UP000716322"/>
    </source>
</evidence>
<dbReference type="RefSeq" id="WP_166859858.1">
    <property type="nucleotide sequence ID" value="NZ_JAAQOM010000008.1"/>
</dbReference>
<dbReference type="EMBL" id="JAAQOM010000008">
    <property type="protein sequence ID" value="NIA54917.1"/>
    <property type="molecule type" value="Genomic_DNA"/>
</dbReference>
<name>A0ABX0PDL6_9BURK</name>
<feature type="signal peptide" evidence="2">
    <location>
        <begin position="1"/>
        <end position="27"/>
    </location>
</feature>
<organism evidence="3 4">
    <name type="scientific">Telluria antibiotica</name>
    <dbReference type="NCBI Taxonomy" id="2717319"/>
    <lineage>
        <taxon>Bacteria</taxon>
        <taxon>Pseudomonadati</taxon>
        <taxon>Pseudomonadota</taxon>
        <taxon>Betaproteobacteria</taxon>
        <taxon>Burkholderiales</taxon>
        <taxon>Oxalobacteraceae</taxon>
        <taxon>Telluria group</taxon>
        <taxon>Telluria</taxon>
    </lineage>
</organism>
<feature type="region of interest" description="Disordered" evidence="1">
    <location>
        <begin position="27"/>
        <end position="197"/>
    </location>
</feature>
<sequence length="261" mass="26839">MGQTRYRSAAPLAALGVLLAVARAVPAQDVATQRQSERTEQANREATVADEASKPQSARAPAAGAHTSPATLSYGPVLTPRGQQGADAVRKDSAEVHDEADTLARQGAHPQDTQLTDNERSDRRGGLQGAARAGQHADRAGGKADGKHGDTAASQRGDQAAKPTDEQRRRAARRHPAWQPTGPMAPRPLRAGESPATTDAVPIPPPFTPPQPVVPSSSAVRACQGIVCTDAAGNAFNGSGNAGVGSGGRTCTRTGATVQCF</sequence>